<dbReference type="Pfam" id="PF00581">
    <property type="entry name" value="Rhodanese"/>
    <property type="match status" value="1"/>
</dbReference>
<dbReference type="OrthoDB" id="566238at2759"/>
<accession>A0A196S8I1</accession>
<dbReference type="InterPro" id="IPR001763">
    <property type="entry name" value="Rhodanese-like_dom"/>
</dbReference>
<dbReference type="InterPro" id="IPR036873">
    <property type="entry name" value="Rhodanese-like_dom_sf"/>
</dbReference>
<feature type="domain" description="Rhodanese" evidence="1">
    <location>
        <begin position="80"/>
        <end position="165"/>
    </location>
</feature>
<reference evidence="2 3" key="1">
    <citation type="submission" date="2016-05" db="EMBL/GenBank/DDBJ databases">
        <title>Nuclear genome of Blastocystis sp. subtype 1 NandII.</title>
        <authorList>
            <person name="Gentekaki E."/>
            <person name="Curtis B."/>
            <person name="Stairs C."/>
            <person name="Eme L."/>
            <person name="Herman E."/>
            <person name="Klimes V."/>
            <person name="Arias M.C."/>
            <person name="Elias M."/>
            <person name="Hilliou F."/>
            <person name="Klute M."/>
            <person name="Malik S.-B."/>
            <person name="Pightling A."/>
            <person name="Rachubinski R."/>
            <person name="Salas D."/>
            <person name="Schlacht A."/>
            <person name="Suga H."/>
            <person name="Archibald J."/>
            <person name="Ball S.G."/>
            <person name="Clark G."/>
            <person name="Dacks J."/>
            <person name="Van Der Giezen M."/>
            <person name="Tsaousis A."/>
            <person name="Roger A."/>
        </authorList>
    </citation>
    <scope>NUCLEOTIDE SEQUENCE [LARGE SCALE GENOMIC DNA]</scope>
    <source>
        <strain evidence="3">ATCC 50177 / NandII</strain>
    </source>
</reference>
<proteinExistence type="predicted"/>
<sequence length="171" mass="19766">MLGTRIYRKDKMRKIALIAFICVAVYALLFRPSKTVKDLDTKAKTEEEEGRRSIVEESELDERVAKGMDARELHMIYTRSNELIWIVDARSEEEFDRMHISGAHSLNEFRTKLLKDVPNIRIFFYSNDSTRSRVIANQYASVGRQVYYVVGGLNVWKDIEGLKLVEGSEVA</sequence>
<evidence type="ECO:0000313" key="2">
    <source>
        <dbReference type="EMBL" id="OAO13355.1"/>
    </source>
</evidence>
<dbReference type="Gene3D" id="3.40.250.10">
    <property type="entry name" value="Rhodanese-like domain"/>
    <property type="match status" value="1"/>
</dbReference>
<protein>
    <submittedName>
        <fullName evidence="2">Rhodanese-like protein</fullName>
    </submittedName>
</protein>
<dbReference type="AlphaFoldDB" id="A0A196S8I1"/>
<dbReference type="CDD" id="cd00158">
    <property type="entry name" value="RHOD"/>
    <property type="match status" value="1"/>
</dbReference>
<dbReference type="EMBL" id="LXWW01000421">
    <property type="protein sequence ID" value="OAO13355.1"/>
    <property type="molecule type" value="Genomic_DNA"/>
</dbReference>
<gene>
    <name evidence="2" type="ORF">AV274_5030</name>
</gene>
<name>A0A196S8I1_BLAHN</name>
<dbReference type="Proteomes" id="UP000078348">
    <property type="component" value="Unassembled WGS sequence"/>
</dbReference>
<comment type="caution">
    <text evidence="2">The sequence shown here is derived from an EMBL/GenBank/DDBJ whole genome shotgun (WGS) entry which is preliminary data.</text>
</comment>
<dbReference type="PROSITE" id="PS50206">
    <property type="entry name" value="RHODANESE_3"/>
    <property type="match status" value="1"/>
</dbReference>
<dbReference type="SUPFAM" id="SSF52821">
    <property type="entry name" value="Rhodanese/Cell cycle control phosphatase"/>
    <property type="match status" value="1"/>
</dbReference>
<organism evidence="2 3">
    <name type="scientific">Blastocystis sp. subtype 1 (strain ATCC 50177 / NandII)</name>
    <dbReference type="NCBI Taxonomy" id="478820"/>
    <lineage>
        <taxon>Eukaryota</taxon>
        <taxon>Sar</taxon>
        <taxon>Stramenopiles</taxon>
        <taxon>Bigyra</taxon>
        <taxon>Opalozoa</taxon>
        <taxon>Opalinata</taxon>
        <taxon>Blastocystidae</taxon>
        <taxon>Blastocystis</taxon>
    </lineage>
</organism>
<evidence type="ECO:0000313" key="3">
    <source>
        <dbReference type="Proteomes" id="UP000078348"/>
    </source>
</evidence>
<evidence type="ECO:0000259" key="1">
    <source>
        <dbReference type="PROSITE" id="PS50206"/>
    </source>
</evidence>
<keyword evidence="3" id="KW-1185">Reference proteome</keyword>